<evidence type="ECO:0000313" key="7">
    <source>
        <dbReference type="Proteomes" id="UP001166674"/>
    </source>
</evidence>
<accession>A0AA41NIW1</accession>
<evidence type="ECO:0000256" key="4">
    <source>
        <dbReference type="ARBA" id="ARBA00023203"/>
    </source>
</evidence>
<proteinExistence type="inferred from homology"/>
<dbReference type="Gene3D" id="1.20.5.170">
    <property type="match status" value="1"/>
</dbReference>
<organism evidence="6 7">
    <name type="scientific">Sciurus carolinensis</name>
    <name type="common">Eastern gray squirrel</name>
    <dbReference type="NCBI Taxonomy" id="30640"/>
    <lineage>
        <taxon>Eukaryota</taxon>
        <taxon>Metazoa</taxon>
        <taxon>Chordata</taxon>
        <taxon>Craniata</taxon>
        <taxon>Vertebrata</taxon>
        <taxon>Euteleostomi</taxon>
        <taxon>Mammalia</taxon>
        <taxon>Eutheria</taxon>
        <taxon>Euarchontoglires</taxon>
        <taxon>Glires</taxon>
        <taxon>Rodentia</taxon>
        <taxon>Sciuromorpha</taxon>
        <taxon>Sciuridae</taxon>
        <taxon>Sciurinae</taxon>
        <taxon>Sciurini</taxon>
        <taxon>Sciurus</taxon>
    </lineage>
</organism>
<feature type="coiled-coil region" evidence="5">
    <location>
        <begin position="66"/>
        <end position="107"/>
    </location>
</feature>
<keyword evidence="2 5" id="KW-0175">Coiled coil</keyword>
<sequence>MVALASKCVGKWGAATLGVGVVGWRSWRRHAVGRAGVLEPKGPLPPPWTQSRGCSCCSNKRNILDLAEQVEVNKAVEDRSNQLENELVSLQKKLKDTEDEMDKYSQVLKARKKLELADKISAEANVASLNRLPQLVEEDLDCAQECLAIALQKFKEAKKAADESERGMKVIKSQVRKDEEKMEIQKTQLKEASCFAEDVIRMQKTFAI</sequence>
<dbReference type="EMBL" id="JAATJV010441475">
    <property type="protein sequence ID" value="MBZ3890652.1"/>
    <property type="molecule type" value="Genomic_DNA"/>
</dbReference>
<dbReference type="AlphaFoldDB" id="A0AA41NIW1"/>
<dbReference type="PRINTS" id="PR00194">
    <property type="entry name" value="TROPOMYOSIN"/>
</dbReference>
<evidence type="ECO:0000256" key="3">
    <source>
        <dbReference type="ARBA" id="ARBA00023179"/>
    </source>
</evidence>
<comment type="caution">
    <text evidence="6">The sequence shown here is derived from an EMBL/GenBank/DDBJ whole genome shotgun (WGS) entry which is preliminary data.</text>
</comment>
<keyword evidence="3" id="KW-0514">Muscle protein</keyword>
<dbReference type="InterPro" id="IPR000533">
    <property type="entry name" value="Tropomyosin"/>
</dbReference>
<dbReference type="Gene3D" id="1.20.5.340">
    <property type="match status" value="1"/>
</dbReference>
<dbReference type="GO" id="GO:0003779">
    <property type="term" value="F:actin binding"/>
    <property type="evidence" value="ECO:0007669"/>
    <property type="project" value="UniProtKB-KW"/>
</dbReference>
<dbReference type="Pfam" id="PF00261">
    <property type="entry name" value="Tropomyosin"/>
    <property type="match status" value="1"/>
</dbReference>
<reference evidence="6" key="1">
    <citation type="submission" date="2020-03" db="EMBL/GenBank/DDBJ databases">
        <title>Studies in the Genomics of Life Span.</title>
        <authorList>
            <person name="Glass D."/>
        </authorList>
    </citation>
    <scope>NUCLEOTIDE SEQUENCE</scope>
    <source>
        <strain evidence="6">SUZIE</strain>
        <tissue evidence="6">Muscle</tissue>
    </source>
</reference>
<evidence type="ECO:0000256" key="5">
    <source>
        <dbReference type="SAM" id="Coils"/>
    </source>
</evidence>
<dbReference type="Proteomes" id="UP001166674">
    <property type="component" value="Unassembled WGS sequence"/>
</dbReference>
<protein>
    <submittedName>
        <fullName evidence="6">Tropomyosin alpha-1 chain</fullName>
    </submittedName>
</protein>
<keyword evidence="7" id="KW-1185">Reference proteome</keyword>
<evidence type="ECO:0000256" key="1">
    <source>
        <dbReference type="ARBA" id="ARBA00009036"/>
    </source>
</evidence>
<keyword evidence="4" id="KW-0009">Actin-binding</keyword>
<comment type="similarity">
    <text evidence="1">Belongs to the tropomyosin family.</text>
</comment>
<evidence type="ECO:0000313" key="6">
    <source>
        <dbReference type="EMBL" id="MBZ3890652.1"/>
    </source>
</evidence>
<dbReference type="PANTHER" id="PTHR19269">
    <property type="entry name" value="TROPOMYOSIN"/>
    <property type="match status" value="1"/>
</dbReference>
<dbReference type="SUPFAM" id="SSF57997">
    <property type="entry name" value="Tropomyosin"/>
    <property type="match status" value="1"/>
</dbReference>
<gene>
    <name evidence="6" type="ORF">SUZIE_209030</name>
</gene>
<name>A0AA41NIW1_SCICA</name>
<evidence type="ECO:0000256" key="2">
    <source>
        <dbReference type="ARBA" id="ARBA00023054"/>
    </source>
</evidence>